<evidence type="ECO:0000256" key="2">
    <source>
        <dbReference type="SAM" id="Phobius"/>
    </source>
</evidence>
<sequence length="755" mass="80421">MSEVEKDKKEVQPELEEKSSIIKEEANREDKIDQSQEEDGDQLYDKLIDASKRLKESNPESAAAFKNLADTINEKLGLSDDGKISGELVEKAHKLLDGNQVMMSKNDSEENSEERGVHVRKRRNIAGLTIGRWNAVRKQIEVSNILVVPGGDRVFGNILKISAKSNHEKITSISVTGHENMGLKVESSVNGSEASLTFDGITPRRGQYLLNVTVTTSSGSQTTQFGYYLPFQKPTINTPNDSTDASVPSLAGKANEKPNIDVTIPYVPKLPNGAKMKVYLVTGGSDISNYGGSTDGLAYPEGYNILASKDISPNNDGDGSARQITITQSDYKSGVNKIGTDKFRALTVIEVNNNVNDGNPRERGSWFSDERRATAPVAKEATPEKPTVASSEANANVTVTPSANADHVEISIGSDKVVATKSGSSWSLTPTKSGVSIDGVSGVVTISHNAASAGTQVSATAKHGNSEVSASSTPVSLPSKRYYPIPDSYNVTSQPSTPTQPDQGATETPTAPSEPAPQPSQPTASGQPASPAPAPTQAPRAAASPSVSSTSTQAPAQEQVDKSELRALTQELDQRLKALATVSNPKIDAAKAVLLDAQKALEDSALTEQGLRTAVESVKAALDSLKDVKANASDSKPAQDKKDAKQGTEDSKDSDKMTETNSVPAGVIVVGLLALLGVIAFWLVRRKKESEIQQLSTELTRVLGQLDAEKADKKVLAKAQNLLQETLDFVKEENGSAETEAKLVEELKAILDKLK</sequence>
<feature type="compositionally biased region" description="Low complexity" evidence="1">
    <location>
        <begin position="537"/>
        <end position="557"/>
    </location>
</feature>
<feature type="region of interest" description="Disordered" evidence="1">
    <location>
        <begin position="1"/>
        <end position="43"/>
    </location>
</feature>
<gene>
    <name evidence="3" type="ORF">ERS020247_00494</name>
</gene>
<feature type="compositionally biased region" description="Basic and acidic residues" evidence="1">
    <location>
        <begin position="359"/>
        <end position="373"/>
    </location>
</feature>
<organism evidence="3 4">
    <name type="scientific">Streptococcus pseudopneumoniae</name>
    <dbReference type="NCBI Taxonomy" id="257758"/>
    <lineage>
        <taxon>Bacteria</taxon>
        <taxon>Bacillati</taxon>
        <taxon>Bacillota</taxon>
        <taxon>Bacilli</taxon>
        <taxon>Lactobacillales</taxon>
        <taxon>Streptococcaceae</taxon>
        <taxon>Streptococcus</taxon>
    </lineage>
</organism>
<feature type="region of interest" description="Disordered" evidence="1">
    <location>
        <begin position="457"/>
        <end position="566"/>
    </location>
</feature>
<protein>
    <submittedName>
        <fullName evidence="3">Surface anchored protein</fullName>
    </submittedName>
</protein>
<feature type="transmembrane region" description="Helical" evidence="2">
    <location>
        <begin position="663"/>
        <end position="684"/>
    </location>
</feature>
<feature type="compositionally biased region" description="Basic and acidic residues" evidence="1">
    <location>
        <begin position="1"/>
        <end position="34"/>
    </location>
</feature>
<keyword evidence="2" id="KW-0812">Transmembrane</keyword>
<dbReference type="EMBL" id="CFGT01000003">
    <property type="protein sequence ID" value="CEY57230.1"/>
    <property type="molecule type" value="Genomic_DNA"/>
</dbReference>
<evidence type="ECO:0000256" key="1">
    <source>
        <dbReference type="SAM" id="MobiDB-lite"/>
    </source>
</evidence>
<feature type="region of interest" description="Disordered" evidence="1">
    <location>
        <begin position="359"/>
        <end position="393"/>
    </location>
</feature>
<name>A0A2N9ZYT6_9STRE</name>
<evidence type="ECO:0000313" key="3">
    <source>
        <dbReference type="EMBL" id="CEY57230.1"/>
    </source>
</evidence>
<feature type="compositionally biased region" description="Polar residues" evidence="1">
    <location>
        <begin position="466"/>
        <end position="476"/>
    </location>
</feature>
<keyword evidence="2" id="KW-1133">Transmembrane helix</keyword>
<reference evidence="3 4" key="1">
    <citation type="submission" date="2015-03" db="EMBL/GenBank/DDBJ databases">
        <authorList>
            <consortium name="Pathogen Informatics"/>
        </authorList>
    </citation>
    <scope>NUCLEOTIDE SEQUENCE [LARGE SCALE GENOMIC DNA]</scope>
    <source>
        <strain evidence="3 4">SMRU737</strain>
    </source>
</reference>
<proteinExistence type="predicted"/>
<dbReference type="AlphaFoldDB" id="A0A2N9ZYT6"/>
<keyword evidence="2" id="KW-0472">Membrane</keyword>
<feature type="compositionally biased region" description="Polar residues" evidence="1">
    <location>
        <begin position="489"/>
        <end position="503"/>
    </location>
</feature>
<feature type="region of interest" description="Disordered" evidence="1">
    <location>
        <begin position="627"/>
        <end position="659"/>
    </location>
</feature>
<evidence type="ECO:0000313" key="4">
    <source>
        <dbReference type="Proteomes" id="UP000048179"/>
    </source>
</evidence>
<accession>A0A2N9ZYT6</accession>
<dbReference type="Proteomes" id="UP000048179">
    <property type="component" value="Unassembled WGS sequence"/>
</dbReference>
<dbReference type="CDD" id="cd12087">
    <property type="entry name" value="TM_EGFR-like"/>
    <property type="match status" value="1"/>
</dbReference>
<feature type="compositionally biased region" description="Basic and acidic residues" evidence="1">
    <location>
        <begin position="637"/>
        <end position="658"/>
    </location>
</feature>